<dbReference type="AlphaFoldDB" id="A0AAN6ZL46"/>
<dbReference type="PANTHER" id="PTHR42085:SF6">
    <property type="entry name" value="F-BOX DOMAIN-CONTAINING PROTEIN"/>
    <property type="match status" value="1"/>
</dbReference>
<protein>
    <submittedName>
        <fullName evidence="2">Uncharacterized protein</fullName>
    </submittedName>
</protein>
<dbReference type="GeneID" id="87814241"/>
<evidence type="ECO:0000313" key="3">
    <source>
        <dbReference type="Proteomes" id="UP001302676"/>
    </source>
</evidence>
<reference evidence="2" key="1">
    <citation type="journal article" date="2023" name="Mol. Phylogenet. Evol.">
        <title>Genome-scale phylogeny and comparative genomics of the fungal order Sordariales.</title>
        <authorList>
            <person name="Hensen N."/>
            <person name="Bonometti L."/>
            <person name="Westerberg I."/>
            <person name="Brannstrom I.O."/>
            <person name="Guillou S."/>
            <person name="Cros-Aarteil S."/>
            <person name="Calhoun S."/>
            <person name="Haridas S."/>
            <person name="Kuo A."/>
            <person name="Mondo S."/>
            <person name="Pangilinan J."/>
            <person name="Riley R."/>
            <person name="LaButti K."/>
            <person name="Andreopoulos B."/>
            <person name="Lipzen A."/>
            <person name="Chen C."/>
            <person name="Yan M."/>
            <person name="Daum C."/>
            <person name="Ng V."/>
            <person name="Clum A."/>
            <person name="Steindorff A."/>
            <person name="Ohm R.A."/>
            <person name="Martin F."/>
            <person name="Silar P."/>
            <person name="Natvig D.O."/>
            <person name="Lalanne C."/>
            <person name="Gautier V."/>
            <person name="Ament-Velasquez S.L."/>
            <person name="Kruys A."/>
            <person name="Hutchinson M.I."/>
            <person name="Powell A.J."/>
            <person name="Barry K."/>
            <person name="Miller A.N."/>
            <person name="Grigoriev I.V."/>
            <person name="Debuchy R."/>
            <person name="Gladieux P."/>
            <person name="Hiltunen Thoren M."/>
            <person name="Johannesson H."/>
        </authorList>
    </citation>
    <scope>NUCLEOTIDE SEQUENCE</scope>
    <source>
        <strain evidence="2">CBS 141.50</strain>
    </source>
</reference>
<reference evidence="2" key="2">
    <citation type="submission" date="2023-05" db="EMBL/GenBank/DDBJ databases">
        <authorList>
            <consortium name="Lawrence Berkeley National Laboratory"/>
            <person name="Steindorff A."/>
            <person name="Hensen N."/>
            <person name="Bonometti L."/>
            <person name="Westerberg I."/>
            <person name="Brannstrom I.O."/>
            <person name="Guillou S."/>
            <person name="Cros-Aarteil S."/>
            <person name="Calhoun S."/>
            <person name="Haridas S."/>
            <person name="Kuo A."/>
            <person name="Mondo S."/>
            <person name="Pangilinan J."/>
            <person name="Riley R."/>
            <person name="Labutti K."/>
            <person name="Andreopoulos B."/>
            <person name="Lipzen A."/>
            <person name="Chen C."/>
            <person name="Yanf M."/>
            <person name="Daum C."/>
            <person name="Ng V."/>
            <person name="Clum A."/>
            <person name="Ohm R."/>
            <person name="Martin F."/>
            <person name="Silar P."/>
            <person name="Natvig D."/>
            <person name="Lalanne C."/>
            <person name="Gautier V."/>
            <person name="Ament-Velasquez S.L."/>
            <person name="Kruys A."/>
            <person name="Hutchinson M.I."/>
            <person name="Powell A.J."/>
            <person name="Barry K."/>
            <person name="Miller A.N."/>
            <person name="Grigoriev I.V."/>
            <person name="Debuchy R."/>
            <person name="Gladieux P."/>
            <person name="Thoren M.H."/>
            <person name="Johannesson H."/>
        </authorList>
    </citation>
    <scope>NUCLEOTIDE SEQUENCE</scope>
    <source>
        <strain evidence="2">CBS 141.50</strain>
    </source>
</reference>
<keyword evidence="3" id="KW-1185">Reference proteome</keyword>
<proteinExistence type="predicted"/>
<feature type="region of interest" description="Disordered" evidence="1">
    <location>
        <begin position="611"/>
        <end position="634"/>
    </location>
</feature>
<dbReference type="Proteomes" id="UP001302676">
    <property type="component" value="Unassembled WGS sequence"/>
</dbReference>
<dbReference type="InterPro" id="IPR038883">
    <property type="entry name" value="AN11006-like"/>
</dbReference>
<organism evidence="2 3">
    <name type="scientific">Dichotomopilus funicola</name>
    <dbReference type="NCBI Taxonomy" id="1934379"/>
    <lineage>
        <taxon>Eukaryota</taxon>
        <taxon>Fungi</taxon>
        <taxon>Dikarya</taxon>
        <taxon>Ascomycota</taxon>
        <taxon>Pezizomycotina</taxon>
        <taxon>Sordariomycetes</taxon>
        <taxon>Sordariomycetidae</taxon>
        <taxon>Sordariales</taxon>
        <taxon>Chaetomiaceae</taxon>
        <taxon>Dichotomopilus</taxon>
    </lineage>
</organism>
<name>A0AAN6ZL46_9PEZI</name>
<feature type="region of interest" description="Disordered" evidence="1">
    <location>
        <begin position="242"/>
        <end position="264"/>
    </location>
</feature>
<evidence type="ECO:0000313" key="2">
    <source>
        <dbReference type="EMBL" id="KAK4142462.1"/>
    </source>
</evidence>
<comment type="caution">
    <text evidence="2">The sequence shown here is derived from an EMBL/GenBank/DDBJ whole genome shotgun (WGS) entry which is preliminary data.</text>
</comment>
<gene>
    <name evidence="2" type="ORF">C8A04DRAFT_13224</name>
</gene>
<accession>A0AAN6ZL46</accession>
<evidence type="ECO:0000256" key="1">
    <source>
        <dbReference type="SAM" id="MobiDB-lite"/>
    </source>
</evidence>
<sequence>MASQPLDPGNSGRNDPALLRLPSTVRHRIYLFLGVARWDGCPLLFDLDGPVSPSDQVTFYGLLLSCRAVYTEVSALLFSSNRFVIHYRNKRSLQPLRNLTPPSLAALTSLKVVLNQASCHHRREAEASGACCTRVSGCFTRKPKGAGGHCLIRRPHKNLHDTPLQSSDPSARLMLEEWRATAVYLSSNTKLDALELSLVCDVDQKEVEAAEHVVAPLLLFPKLKDCHVRLCISPNSHLRQLARNASRQASSNPALEPASPTSGSSRLLITLPREVRIRILEYTDLVAPLKEVMWNRLGLGYHYFSSGCSAWEGVPCLPPYHHGCQYRDCHGQGIIKDGIVRSDQLRSIGCFCGVRHAAFSSTCKCWAPPTPLFLICWDLCEDARFVFFSANRFVVSDSLVSANPWLAYDVSFTPDPKWLLENRSNYSWMEWYRQAQPPRAYPAHRFAATKFLREVVPADYLGYLRFLELVFPPYNHECWPHDGHPALQDWIDTVDWVKDKINAPAITLRLVMAGSRMWHPACPDDRGGLTRVQGIAVLTGYNRILKPLAVLREHGLTRFYADFAWPWKWTNRVYERLRAADDPNTILSWLEGQETLLNDRAERLILGEDQHDRLRSNEAKPGPSPWKMHSGREY</sequence>
<dbReference type="PANTHER" id="PTHR42085">
    <property type="entry name" value="F-BOX DOMAIN-CONTAINING PROTEIN"/>
    <property type="match status" value="1"/>
</dbReference>
<dbReference type="RefSeq" id="XP_062635833.1">
    <property type="nucleotide sequence ID" value="XM_062777628.1"/>
</dbReference>
<dbReference type="EMBL" id="MU853597">
    <property type="protein sequence ID" value="KAK4142462.1"/>
    <property type="molecule type" value="Genomic_DNA"/>
</dbReference>